<accession>G0NLA7</accession>
<dbReference type="EMBL" id="GL379904">
    <property type="protein sequence ID" value="EGT33266.1"/>
    <property type="molecule type" value="Genomic_DNA"/>
</dbReference>
<name>G0NLA7_CAEBE</name>
<protein>
    <submittedName>
        <fullName evidence="2">Uncharacterized protein</fullName>
    </submittedName>
</protein>
<proteinExistence type="predicted"/>
<sequence>MEENKMEVTTTPPVEPEDTENVLSPLLEHLNQIWKMDEEKETIEKLERELTETQEASVTPEVSIYQLLGQTKAFMESLFPLDDLKTEEIEKKIKELRNPKSRRTQWNPHTLHLIMSMMTWSVYVSAENSTTTCESNGHPKSSVEVLILHFRRFVEDLGFSLDDKRFSSVKNRDNSFDSKLEYDVEPLLFAIDQIIQLACIEMKM</sequence>
<evidence type="ECO:0000256" key="1">
    <source>
        <dbReference type="SAM" id="MobiDB-lite"/>
    </source>
</evidence>
<reference evidence="3" key="1">
    <citation type="submission" date="2011-07" db="EMBL/GenBank/DDBJ databases">
        <authorList>
            <consortium name="Caenorhabditis brenneri Sequencing and Analysis Consortium"/>
            <person name="Wilson R.K."/>
        </authorList>
    </citation>
    <scope>NUCLEOTIDE SEQUENCE [LARGE SCALE GENOMIC DNA]</scope>
    <source>
        <strain evidence="3">PB2801</strain>
    </source>
</reference>
<dbReference type="AlphaFoldDB" id="G0NLA7"/>
<keyword evidence="3" id="KW-1185">Reference proteome</keyword>
<evidence type="ECO:0000313" key="2">
    <source>
        <dbReference type="EMBL" id="EGT33266.1"/>
    </source>
</evidence>
<dbReference type="HOGENOM" id="CLU_1344291_0_0_1"/>
<gene>
    <name evidence="2" type="ORF">CAEBREN_10684</name>
</gene>
<dbReference type="Proteomes" id="UP000008068">
    <property type="component" value="Unassembled WGS sequence"/>
</dbReference>
<evidence type="ECO:0000313" key="3">
    <source>
        <dbReference type="Proteomes" id="UP000008068"/>
    </source>
</evidence>
<feature type="region of interest" description="Disordered" evidence="1">
    <location>
        <begin position="1"/>
        <end position="20"/>
    </location>
</feature>
<organism evidence="3">
    <name type="scientific">Caenorhabditis brenneri</name>
    <name type="common">Nematode worm</name>
    <dbReference type="NCBI Taxonomy" id="135651"/>
    <lineage>
        <taxon>Eukaryota</taxon>
        <taxon>Metazoa</taxon>
        <taxon>Ecdysozoa</taxon>
        <taxon>Nematoda</taxon>
        <taxon>Chromadorea</taxon>
        <taxon>Rhabditida</taxon>
        <taxon>Rhabditina</taxon>
        <taxon>Rhabditomorpha</taxon>
        <taxon>Rhabditoidea</taxon>
        <taxon>Rhabditidae</taxon>
        <taxon>Peloderinae</taxon>
        <taxon>Caenorhabditis</taxon>
    </lineage>
</organism>
<dbReference type="InParanoid" id="G0NLA7"/>